<organism evidence="1 2">
    <name type="scientific">Geospiza parvula</name>
    <name type="common">Small tree-finch</name>
    <name type="synonym">Camarhynchus parvulus</name>
    <dbReference type="NCBI Taxonomy" id="87175"/>
    <lineage>
        <taxon>Eukaryota</taxon>
        <taxon>Metazoa</taxon>
        <taxon>Chordata</taxon>
        <taxon>Craniata</taxon>
        <taxon>Vertebrata</taxon>
        <taxon>Euteleostomi</taxon>
        <taxon>Archelosauria</taxon>
        <taxon>Archosauria</taxon>
        <taxon>Dinosauria</taxon>
        <taxon>Saurischia</taxon>
        <taxon>Theropoda</taxon>
        <taxon>Coelurosauria</taxon>
        <taxon>Aves</taxon>
        <taxon>Neognathae</taxon>
        <taxon>Neoaves</taxon>
        <taxon>Telluraves</taxon>
        <taxon>Australaves</taxon>
        <taxon>Passeriformes</taxon>
        <taxon>Thraupidae</taxon>
        <taxon>Camarhynchus</taxon>
    </lineage>
</organism>
<sequence>MCQLRGPRIGLQVGWLCPWQRQDKHRSDKPQCLEPQGPKINVLFNNMREVSSRFKLALGPLRPLSHAPRLGSSSRKLGWNPHLKLWPRGWTLHKEWGQHPRCG</sequence>
<reference evidence="1" key="1">
    <citation type="submission" date="2020-02" db="EMBL/GenBank/DDBJ databases">
        <authorList>
            <person name="Enbody D E."/>
            <person name="Pettersson E M."/>
        </authorList>
    </citation>
    <scope>NUCLEOTIDE SEQUENCE [LARGE SCALE GENOMIC DNA]</scope>
</reference>
<reference evidence="1" key="2">
    <citation type="submission" date="2025-08" db="UniProtKB">
        <authorList>
            <consortium name="Ensembl"/>
        </authorList>
    </citation>
    <scope>IDENTIFICATION</scope>
</reference>
<evidence type="ECO:0000313" key="1">
    <source>
        <dbReference type="Ensembl" id="ENSCPVP00000002005.1"/>
    </source>
</evidence>
<keyword evidence="2" id="KW-1185">Reference proteome</keyword>
<evidence type="ECO:0000313" key="2">
    <source>
        <dbReference type="Proteomes" id="UP000694382"/>
    </source>
</evidence>
<dbReference type="Ensembl" id="ENSCPVT00000002089.2">
    <property type="protein sequence ID" value="ENSCPVP00000002005.1"/>
    <property type="gene ID" value="ENSCPVG00000001494.2"/>
</dbReference>
<accession>A0A8C3M767</accession>
<proteinExistence type="predicted"/>
<name>A0A8C3M767_GEOPR</name>
<dbReference type="Proteomes" id="UP000694382">
    <property type="component" value="Chromosome 5"/>
</dbReference>
<reference evidence="1" key="3">
    <citation type="submission" date="2025-09" db="UniProtKB">
        <authorList>
            <consortium name="Ensembl"/>
        </authorList>
    </citation>
    <scope>IDENTIFICATION</scope>
</reference>
<dbReference type="AlphaFoldDB" id="A0A8C3M767"/>
<protein>
    <submittedName>
        <fullName evidence="1">Uncharacterized protein</fullName>
    </submittedName>
</protein>